<keyword evidence="2" id="KW-1185">Reference proteome</keyword>
<evidence type="ECO:0000313" key="2">
    <source>
        <dbReference type="Proteomes" id="UP000032900"/>
    </source>
</evidence>
<dbReference type="GO" id="GO:0005886">
    <property type="term" value="C:plasma membrane"/>
    <property type="evidence" value="ECO:0007669"/>
    <property type="project" value="TreeGrafter"/>
</dbReference>
<dbReference type="InterPro" id="IPR008023">
    <property type="entry name" value="DUF748"/>
</dbReference>
<dbReference type="InterPro" id="IPR052894">
    <property type="entry name" value="AsmA-related"/>
</dbReference>
<dbReference type="AlphaFoldDB" id="A0A0E9LXX3"/>
<evidence type="ECO:0000313" key="1">
    <source>
        <dbReference type="EMBL" id="GAO29971.1"/>
    </source>
</evidence>
<protein>
    <submittedName>
        <fullName evidence="1">Uncharacterized protein</fullName>
    </submittedName>
</protein>
<dbReference type="PANTHER" id="PTHR30441:SF4">
    <property type="entry name" value="PROTEIN ASMA"/>
    <property type="match status" value="1"/>
</dbReference>
<dbReference type="RefSeq" id="WP_162198204.1">
    <property type="nucleotide sequence ID" value="NZ_BAZW01000016.1"/>
</dbReference>
<comment type="caution">
    <text evidence="1">The sequence shown here is derived from an EMBL/GenBank/DDBJ whole genome shotgun (WGS) entry which is preliminary data.</text>
</comment>
<organism evidence="1 2">
    <name type="scientific">Geofilum rubicundum JCM 15548</name>
    <dbReference type="NCBI Taxonomy" id="1236989"/>
    <lineage>
        <taxon>Bacteria</taxon>
        <taxon>Pseudomonadati</taxon>
        <taxon>Bacteroidota</taxon>
        <taxon>Bacteroidia</taxon>
        <taxon>Marinilabiliales</taxon>
        <taxon>Marinilabiliaceae</taxon>
        <taxon>Geofilum</taxon>
    </lineage>
</organism>
<reference evidence="1 2" key="1">
    <citation type="journal article" date="2015" name="Microbes Environ.">
        <title>Distribution and evolution of nitrogen fixation genes in the phylum bacteroidetes.</title>
        <authorList>
            <person name="Inoue J."/>
            <person name="Oshima K."/>
            <person name="Suda W."/>
            <person name="Sakamoto M."/>
            <person name="Iino T."/>
            <person name="Noda S."/>
            <person name="Hongoh Y."/>
            <person name="Hattori M."/>
            <person name="Ohkuma M."/>
        </authorList>
    </citation>
    <scope>NUCLEOTIDE SEQUENCE [LARGE SCALE GENOMIC DNA]</scope>
    <source>
        <strain evidence="1">JCM 15548</strain>
    </source>
</reference>
<gene>
    <name evidence="1" type="ORF">JCM15548_12211</name>
</gene>
<dbReference type="STRING" id="1236989.JCM15548_12211"/>
<dbReference type="Pfam" id="PF05359">
    <property type="entry name" value="DUF748"/>
    <property type="match status" value="1"/>
</dbReference>
<accession>A0A0E9LXX3</accession>
<name>A0A0E9LXX3_9BACT</name>
<proteinExistence type="predicted"/>
<dbReference type="PANTHER" id="PTHR30441">
    <property type="entry name" value="DUF748 DOMAIN-CONTAINING PROTEIN"/>
    <property type="match status" value="1"/>
</dbReference>
<sequence>MKKTLNILLWILFALFFIVMGLLVATQTPWFRSTVKNKALELANKNIHGTLSVGELNGNFFTHLQLLDVTLLEENSDTLITIEEISLKYAPLRLLSQQIKVRSVLLDHPDIRLSRDQDSIWNFSQIWPKKEAKEPKTTKPFGFVVILDQLLLREGQIAVHSSDSLIPERLKP</sequence>
<dbReference type="GO" id="GO:0090313">
    <property type="term" value="P:regulation of protein targeting to membrane"/>
    <property type="evidence" value="ECO:0007669"/>
    <property type="project" value="TreeGrafter"/>
</dbReference>
<dbReference type="EMBL" id="BAZW01000016">
    <property type="protein sequence ID" value="GAO29971.1"/>
    <property type="molecule type" value="Genomic_DNA"/>
</dbReference>
<dbReference type="Proteomes" id="UP000032900">
    <property type="component" value="Unassembled WGS sequence"/>
</dbReference>